<evidence type="ECO:0000256" key="4">
    <source>
        <dbReference type="ARBA" id="ARBA00023027"/>
    </source>
</evidence>
<evidence type="ECO:0000313" key="7">
    <source>
        <dbReference type="EMBL" id="QDS90645.1"/>
    </source>
</evidence>
<dbReference type="Gene3D" id="1.20.1090.10">
    <property type="entry name" value="Dehydroquinate synthase-like - alpha domain"/>
    <property type="match status" value="1"/>
</dbReference>
<dbReference type="Pfam" id="PF25137">
    <property type="entry name" value="ADH_Fe_C"/>
    <property type="match status" value="1"/>
</dbReference>
<evidence type="ECO:0000256" key="1">
    <source>
        <dbReference type="ARBA" id="ARBA00001962"/>
    </source>
</evidence>
<dbReference type="InterPro" id="IPR039697">
    <property type="entry name" value="Alcohol_dehydrogenase_Fe"/>
</dbReference>
<organism evidence="7 8">
    <name type="scientific">Rosistilla ulvae</name>
    <dbReference type="NCBI Taxonomy" id="1930277"/>
    <lineage>
        <taxon>Bacteria</taxon>
        <taxon>Pseudomonadati</taxon>
        <taxon>Planctomycetota</taxon>
        <taxon>Planctomycetia</taxon>
        <taxon>Pirellulales</taxon>
        <taxon>Pirellulaceae</taxon>
        <taxon>Rosistilla</taxon>
    </lineage>
</organism>
<dbReference type="AlphaFoldDB" id="A0A517M705"/>
<keyword evidence="3 7" id="KW-0560">Oxidoreductase</keyword>
<name>A0A517M705_9BACT</name>
<accession>A0A517M705</accession>
<dbReference type="PANTHER" id="PTHR11496:SF102">
    <property type="entry name" value="ALCOHOL DEHYDROGENASE 4"/>
    <property type="match status" value="1"/>
</dbReference>
<dbReference type="Gene3D" id="3.40.50.1970">
    <property type="match status" value="1"/>
</dbReference>
<evidence type="ECO:0000256" key="2">
    <source>
        <dbReference type="ARBA" id="ARBA00007358"/>
    </source>
</evidence>
<protein>
    <submittedName>
        <fullName evidence="7">1,3-propanediol dehydrogenase</fullName>
        <ecNumber evidence="7">1.1.1.202</ecNumber>
    </submittedName>
</protein>
<evidence type="ECO:0000259" key="5">
    <source>
        <dbReference type="Pfam" id="PF00465"/>
    </source>
</evidence>
<gene>
    <name evidence="7" type="primary">dhaT</name>
    <name evidence="7" type="ORF">EC9_48590</name>
</gene>
<dbReference type="SUPFAM" id="SSF56796">
    <property type="entry name" value="Dehydroquinate synthase-like"/>
    <property type="match status" value="1"/>
</dbReference>
<evidence type="ECO:0000313" key="8">
    <source>
        <dbReference type="Proteomes" id="UP000319557"/>
    </source>
</evidence>
<evidence type="ECO:0000256" key="3">
    <source>
        <dbReference type="ARBA" id="ARBA00023002"/>
    </source>
</evidence>
<comment type="similarity">
    <text evidence="2">Belongs to the iron-containing alcohol dehydrogenase family.</text>
</comment>
<feature type="domain" description="Fe-containing alcohol dehydrogenase-like C-terminal" evidence="6">
    <location>
        <begin position="188"/>
        <end position="380"/>
    </location>
</feature>
<dbReference type="Proteomes" id="UP000319557">
    <property type="component" value="Chromosome"/>
</dbReference>
<dbReference type="OrthoDB" id="9804734at2"/>
<reference evidence="7 8" key="1">
    <citation type="submission" date="2019-02" db="EMBL/GenBank/DDBJ databases">
        <title>Deep-cultivation of Planctomycetes and their phenomic and genomic characterization uncovers novel biology.</title>
        <authorList>
            <person name="Wiegand S."/>
            <person name="Jogler M."/>
            <person name="Boedeker C."/>
            <person name="Pinto D."/>
            <person name="Vollmers J."/>
            <person name="Rivas-Marin E."/>
            <person name="Kohn T."/>
            <person name="Peeters S.H."/>
            <person name="Heuer A."/>
            <person name="Rast P."/>
            <person name="Oberbeckmann S."/>
            <person name="Bunk B."/>
            <person name="Jeske O."/>
            <person name="Meyerdierks A."/>
            <person name="Storesund J.E."/>
            <person name="Kallscheuer N."/>
            <person name="Luecker S."/>
            <person name="Lage O.M."/>
            <person name="Pohl T."/>
            <person name="Merkel B.J."/>
            <person name="Hornburger P."/>
            <person name="Mueller R.-W."/>
            <person name="Bruemmer F."/>
            <person name="Labrenz M."/>
            <person name="Spormann A.M."/>
            <person name="Op den Camp H."/>
            <person name="Overmann J."/>
            <person name="Amann R."/>
            <person name="Jetten M.S.M."/>
            <person name="Mascher T."/>
            <person name="Medema M.H."/>
            <person name="Devos D.P."/>
            <person name="Kaster A.-K."/>
            <person name="Ovreas L."/>
            <person name="Rohde M."/>
            <person name="Galperin M.Y."/>
            <person name="Jogler C."/>
        </authorList>
    </citation>
    <scope>NUCLEOTIDE SEQUENCE [LARGE SCALE GENOMIC DNA]</scope>
    <source>
        <strain evidence="7 8">EC9</strain>
    </source>
</reference>
<keyword evidence="4" id="KW-0520">NAD</keyword>
<dbReference type="EC" id="1.1.1.202" evidence="7"/>
<dbReference type="GO" id="GO:0047516">
    <property type="term" value="F:1,3-propanediol dehydrogenase activity"/>
    <property type="evidence" value="ECO:0007669"/>
    <property type="project" value="UniProtKB-EC"/>
</dbReference>
<proteinExistence type="inferred from homology"/>
<dbReference type="FunFam" id="3.40.50.1970:FF:000003">
    <property type="entry name" value="Alcohol dehydrogenase, iron-containing"/>
    <property type="match status" value="1"/>
</dbReference>
<comment type="cofactor">
    <cofactor evidence="1">
        <name>Fe cation</name>
        <dbReference type="ChEBI" id="CHEBI:24875"/>
    </cofactor>
</comment>
<dbReference type="InterPro" id="IPR056798">
    <property type="entry name" value="ADH_Fe_C"/>
</dbReference>
<keyword evidence="8" id="KW-1185">Reference proteome</keyword>
<dbReference type="Pfam" id="PF00465">
    <property type="entry name" value="Fe-ADH"/>
    <property type="match status" value="1"/>
</dbReference>
<dbReference type="InterPro" id="IPR001670">
    <property type="entry name" value="ADH_Fe/GldA"/>
</dbReference>
<dbReference type="PROSITE" id="PS00913">
    <property type="entry name" value="ADH_IRON_1"/>
    <property type="match status" value="1"/>
</dbReference>
<dbReference type="GO" id="GO:0046872">
    <property type="term" value="F:metal ion binding"/>
    <property type="evidence" value="ECO:0007669"/>
    <property type="project" value="InterPro"/>
</dbReference>
<dbReference type="InterPro" id="IPR018211">
    <property type="entry name" value="ADH_Fe_CS"/>
</dbReference>
<dbReference type="GO" id="GO:0004022">
    <property type="term" value="F:alcohol dehydrogenase (NAD+) activity"/>
    <property type="evidence" value="ECO:0007669"/>
    <property type="project" value="TreeGrafter"/>
</dbReference>
<dbReference type="KEGG" id="ruv:EC9_48590"/>
<feature type="domain" description="Alcohol dehydrogenase iron-type/glycerol dehydrogenase GldA" evidence="5">
    <location>
        <begin position="10"/>
        <end position="177"/>
    </location>
</feature>
<dbReference type="CDD" id="cd08551">
    <property type="entry name" value="Fe-ADH"/>
    <property type="match status" value="1"/>
</dbReference>
<dbReference type="EMBL" id="CP036261">
    <property type="protein sequence ID" value="QDS90645.1"/>
    <property type="molecule type" value="Genomic_DNA"/>
</dbReference>
<dbReference type="PANTHER" id="PTHR11496">
    <property type="entry name" value="ALCOHOL DEHYDROGENASE"/>
    <property type="match status" value="1"/>
</dbReference>
<sequence>MQPFDFQLRPRIVFGAGVIEQLGTLAVELGARTVLVVSDPGVVKAGHFGTGLQSLEAAGLVVHSFHEFTENPTTAFIDAGVEVARRVKPDLIVGLGGGSSMDCAKGINFVYSCGGEIKDYWGVGKATADMLPMIAVPTTAGTGSEAQSFALISDAETHVKMACGDPRAACAVALLDPALTLTQPYAVTALTGIDALSHALETHVTTRRNAVSSTFSRQAFRMIAGNLARVLEVGDDLEARGEMQFGACLAGIAIETSMLGAAHATANPLTARFGITHGQAVGLMLPHVVLFNGRDYPELYAELLAEIDPGESQHDAPQQIAQRVTELVGKAGLKTKLSELEIPRDALPQLAEDATQQWTGTFNPIPVNAENLLSIYQAAY</sequence>
<evidence type="ECO:0000259" key="6">
    <source>
        <dbReference type="Pfam" id="PF25137"/>
    </source>
</evidence>